<dbReference type="EMBL" id="AYRZ02000003">
    <property type="protein sequence ID" value="PHT88487.1"/>
    <property type="molecule type" value="Genomic_DNA"/>
</dbReference>
<dbReference type="AlphaFoldDB" id="A0A1U8G2P0"/>
<evidence type="ECO:0000313" key="1">
    <source>
        <dbReference type="EMBL" id="PHT88487.1"/>
    </source>
</evidence>
<sequence>MASGNKGKFIAYTHHHLAESSNYRNKEPVHAEQVELLDKRLRILEDEAELLRVTFLKGVEERKKLVKEIQNEFQSAFGYTKRHEQHGLPLILYEESKPTVVMRELRASEAVFQDATRCVCAFSHK</sequence>
<dbReference type="SMR" id="A0A1U8G2P0"/>
<name>A0A1U8G2P0_CAPAN</name>
<dbReference type="OMA" id="KSEANYH"/>
<accession>A0A1U8G2P0</accession>
<dbReference type="KEGG" id="cann:107862036"/>
<dbReference type="Proteomes" id="UP000222542">
    <property type="component" value="Unassembled WGS sequence"/>
</dbReference>
<protein>
    <submittedName>
        <fullName evidence="1">Uncharacterized protein</fullName>
    </submittedName>
</protein>
<comment type="caution">
    <text evidence="1">The sequence shown here is derived from an EMBL/GenBank/DDBJ whole genome shotgun (WGS) entry which is preliminary data.</text>
</comment>
<reference evidence="1 2" key="2">
    <citation type="journal article" date="2017" name="Genome Biol.">
        <title>New reference genome sequences of hot pepper reveal the massive evolution of plant disease-resistance genes by retroduplication.</title>
        <authorList>
            <person name="Kim S."/>
            <person name="Park J."/>
            <person name="Yeom S.I."/>
            <person name="Kim Y.M."/>
            <person name="Seo E."/>
            <person name="Kim K.T."/>
            <person name="Kim M.S."/>
            <person name="Lee J.M."/>
            <person name="Cheong K."/>
            <person name="Shin H.S."/>
            <person name="Kim S.B."/>
            <person name="Han K."/>
            <person name="Lee J."/>
            <person name="Park M."/>
            <person name="Lee H.A."/>
            <person name="Lee H.Y."/>
            <person name="Lee Y."/>
            <person name="Oh S."/>
            <person name="Lee J.H."/>
            <person name="Choi E."/>
            <person name="Choi E."/>
            <person name="Lee S.E."/>
            <person name="Jeon J."/>
            <person name="Kim H."/>
            <person name="Choi G."/>
            <person name="Song H."/>
            <person name="Lee J."/>
            <person name="Lee S.C."/>
            <person name="Kwon J.K."/>
            <person name="Lee H.Y."/>
            <person name="Koo N."/>
            <person name="Hong Y."/>
            <person name="Kim R.W."/>
            <person name="Kang W.H."/>
            <person name="Huh J.H."/>
            <person name="Kang B.C."/>
            <person name="Yang T.J."/>
            <person name="Lee Y.H."/>
            <person name="Bennetzen J.L."/>
            <person name="Choi D."/>
        </authorList>
    </citation>
    <scope>NUCLEOTIDE SEQUENCE [LARGE SCALE GENOMIC DNA]</scope>
    <source>
        <strain evidence="2">cv. CM334</strain>
    </source>
</reference>
<dbReference type="Gramene" id="PHT88487">
    <property type="protein sequence ID" value="PHT88487"/>
    <property type="gene ID" value="T459_10593"/>
</dbReference>
<keyword evidence="2" id="KW-1185">Reference proteome</keyword>
<organism evidence="1 2">
    <name type="scientific">Capsicum annuum</name>
    <name type="common">Capsicum pepper</name>
    <dbReference type="NCBI Taxonomy" id="4072"/>
    <lineage>
        <taxon>Eukaryota</taxon>
        <taxon>Viridiplantae</taxon>
        <taxon>Streptophyta</taxon>
        <taxon>Embryophyta</taxon>
        <taxon>Tracheophyta</taxon>
        <taxon>Spermatophyta</taxon>
        <taxon>Magnoliopsida</taxon>
        <taxon>eudicotyledons</taxon>
        <taxon>Gunneridae</taxon>
        <taxon>Pentapetalae</taxon>
        <taxon>asterids</taxon>
        <taxon>lamiids</taxon>
        <taxon>Solanales</taxon>
        <taxon>Solanaceae</taxon>
        <taxon>Solanoideae</taxon>
        <taxon>Capsiceae</taxon>
        <taxon>Capsicum</taxon>
    </lineage>
</organism>
<dbReference type="OrthoDB" id="1676631at2759"/>
<proteinExistence type="predicted"/>
<evidence type="ECO:0000313" key="2">
    <source>
        <dbReference type="Proteomes" id="UP000222542"/>
    </source>
</evidence>
<reference evidence="1 2" key="1">
    <citation type="journal article" date="2014" name="Nat. Genet.">
        <title>Genome sequence of the hot pepper provides insights into the evolution of pungency in Capsicum species.</title>
        <authorList>
            <person name="Kim S."/>
            <person name="Park M."/>
            <person name="Yeom S.I."/>
            <person name="Kim Y.M."/>
            <person name="Lee J.M."/>
            <person name="Lee H.A."/>
            <person name="Seo E."/>
            <person name="Choi J."/>
            <person name="Cheong K."/>
            <person name="Kim K.T."/>
            <person name="Jung K."/>
            <person name="Lee G.W."/>
            <person name="Oh S.K."/>
            <person name="Bae C."/>
            <person name="Kim S.B."/>
            <person name="Lee H.Y."/>
            <person name="Kim S.Y."/>
            <person name="Kim M.S."/>
            <person name="Kang B.C."/>
            <person name="Jo Y.D."/>
            <person name="Yang H.B."/>
            <person name="Jeong H.J."/>
            <person name="Kang W.H."/>
            <person name="Kwon J.K."/>
            <person name="Shin C."/>
            <person name="Lim J.Y."/>
            <person name="Park J.H."/>
            <person name="Huh J.H."/>
            <person name="Kim J.S."/>
            <person name="Kim B.D."/>
            <person name="Cohen O."/>
            <person name="Paran I."/>
            <person name="Suh M.C."/>
            <person name="Lee S.B."/>
            <person name="Kim Y.K."/>
            <person name="Shin Y."/>
            <person name="Noh S.J."/>
            <person name="Park J."/>
            <person name="Seo Y.S."/>
            <person name="Kwon S.Y."/>
            <person name="Kim H.A."/>
            <person name="Park J.M."/>
            <person name="Kim H.J."/>
            <person name="Choi S.B."/>
            <person name="Bosland P.W."/>
            <person name="Reeves G."/>
            <person name="Jo S.H."/>
            <person name="Lee B.W."/>
            <person name="Cho H.T."/>
            <person name="Choi H.S."/>
            <person name="Lee M.S."/>
            <person name="Yu Y."/>
            <person name="Do Choi Y."/>
            <person name="Park B.S."/>
            <person name="van Deynze A."/>
            <person name="Ashrafi H."/>
            <person name="Hill T."/>
            <person name="Kim W.T."/>
            <person name="Pai H.S."/>
            <person name="Ahn H.K."/>
            <person name="Yeam I."/>
            <person name="Giovannoni J.J."/>
            <person name="Rose J.K."/>
            <person name="Sorensen I."/>
            <person name="Lee S.J."/>
            <person name="Kim R.W."/>
            <person name="Choi I.Y."/>
            <person name="Choi B.S."/>
            <person name="Lim J.S."/>
            <person name="Lee Y.H."/>
            <person name="Choi D."/>
        </authorList>
    </citation>
    <scope>NUCLEOTIDE SEQUENCE [LARGE SCALE GENOMIC DNA]</scope>
    <source>
        <strain evidence="2">cv. CM334</strain>
    </source>
</reference>
<gene>
    <name evidence="1" type="ORF">T459_10593</name>
</gene>